<dbReference type="EMBL" id="JAIVFQ010000063">
    <property type="protein sequence ID" value="MCC5602966.1"/>
    <property type="molecule type" value="Genomic_DNA"/>
</dbReference>
<protein>
    <submittedName>
        <fullName evidence="2">YsnF/AvaK domain-containing protein</fullName>
    </submittedName>
</protein>
<evidence type="ECO:0000259" key="1">
    <source>
        <dbReference type="Pfam" id="PF09557"/>
    </source>
</evidence>
<dbReference type="RefSeq" id="WP_229488496.1">
    <property type="nucleotide sequence ID" value="NZ_JAIVFQ010000063.1"/>
</dbReference>
<sequence length="306" mass="34756">MTKNIGQANSDSQTSTSLADLRKKVNNFAVFDQQGQLVGVVHDLIVDANRRLNLVISKQANQQTLEYGQQLADKHPSLFRLQSQRIKKIDKPTKSVFIDLNKSEIDYMPEYLETETPGDAYRQAAPHLRTLSENSTEQLANYQTANSPVEPVNLEEATEEQIIRLLEERLVVESSKRKVGEVIVRKEIETRMIQVPVRREKLIVEQISPEHKQLAEIDLGQEEISGIDLTEVERLEVQHFGTGLMVSGEFSSPKTASLLLNAIALEQNHGCNQVRVTIAVEDESHQKKYQEWFDRCSKGQQLNPEK</sequence>
<dbReference type="Pfam" id="PF09557">
    <property type="entry name" value="DUF2382"/>
    <property type="match status" value="1"/>
</dbReference>
<dbReference type="Proteomes" id="UP001199525">
    <property type="component" value="Unassembled WGS sequence"/>
</dbReference>
<accession>A0ABS8IGE7</accession>
<dbReference type="InterPro" id="IPR019060">
    <property type="entry name" value="DUF2382"/>
</dbReference>
<evidence type="ECO:0000313" key="3">
    <source>
        <dbReference type="Proteomes" id="UP001199525"/>
    </source>
</evidence>
<keyword evidence="3" id="KW-1185">Reference proteome</keyword>
<feature type="domain" description="DUF2382" evidence="1">
    <location>
        <begin position="163"/>
        <end position="237"/>
    </location>
</feature>
<organism evidence="2 3">
    <name type="scientific">Nostoc favosum CHAB5714</name>
    <dbReference type="NCBI Taxonomy" id="2780399"/>
    <lineage>
        <taxon>Bacteria</taxon>
        <taxon>Bacillati</taxon>
        <taxon>Cyanobacteriota</taxon>
        <taxon>Cyanophyceae</taxon>
        <taxon>Nostocales</taxon>
        <taxon>Nostocaceae</taxon>
        <taxon>Nostoc</taxon>
        <taxon>Nostoc favosum</taxon>
    </lineage>
</organism>
<name>A0ABS8IGE7_9NOSO</name>
<proteinExistence type="predicted"/>
<comment type="caution">
    <text evidence="2">The sequence shown here is derived from an EMBL/GenBank/DDBJ whole genome shotgun (WGS) entry which is preliminary data.</text>
</comment>
<evidence type="ECO:0000313" key="2">
    <source>
        <dbReference type="EMBL" id="MCC5602966.1"/>
    </source>
</evidence>
<gene>
    <name evidence="2" type="ORF">LC586_28190</name>
</gene>
<reference evidence="2 3" key="1">
    <citation type="journal article" date="2021" name="Microorganisms">
        <title>Genome Evolution of Filamentous Cyanobacterium Nostoc Species: From Facultative Symbiosis to Free Living.</title>
        <authorList>
            <person name="Huo D."/>
            <person name="Li H."/>
            <person name="Cai F."/>
            <person name="Guo X."/>
            <person name="Qiao Z."/>
            <person name="Wang W."/>
            <person name="Yu G."/>
            <person name="Li R."/>
        </authorList>
    </citation>
    <scope>NUCLEOTIDE SEQUENCE [LARGE SCALE GENOMIC DNA]</scope>
    <source>
        <strain evidence="2 3">CHAB 5714</strain>
    </source>
</reference>